<feature type="compositionally biased region" description="Polar residues" evidence="1">
    <location>
        <begin position="300"/>
        <end position="310"/>
    </location>
</feature>
<feature type="transmembrane region" description="Helical" evidence="2">
    <location>
        <begin position="112"/>
        <end position="134"/>
    </location>
</feature>
<proteinExistence type="predicted"/>
<feature type="compositionally biased region" description="Low complexity" evidence="1">
    <location>
        <begin position="280"/>
        <end position="298"/>
    </location>
</feature>
<dbReference type="EMBL" id="MU005957">
    <property type="protein sequence ID" value="KAF2864282.1"/>
    <property type="molecule type" value="Genomic_DNA"/>
</dbReference>
<feature type="compositionally biased region" description="Polar residues" evidence="1">
    <location>
        <begin position="185"/>
        <end position="196"/>
    </location>
</feature>
<keyword evidence="2" id="KW-0812">Transmembrane</keyword>
<feature type="region of interest" description="Disordered" evidence="1">
    <location>
        <begin position="252"/>
        <end position="328"/>
    </location>
</feature>
<keyword evidence="2" id="KW-1133">Transmembrane helix</keyword>
<keyword evidence="2" id="KW-0472">Membrane</keyword>
<name>A0A6A7CAP1_9PEZI</name>
<gene>
    <name evidence="3" type="ORF">K470DRAFT_261201</name>
</gene>
<reference evidence="3" key="1">
    <citation type="journal article" date="2020" name="Stud. Mycol.">
        <title>101 Dothideomycetes genomes: a test case for predicting lifestyles and emergence of pathogens.</title>
        <authorList>
            <person name="Haridas S."/>
            <person name="Albert R."/>
            <person name="Binder M."/>
            <person name="Bloem J."/>
            <person name="Labutti K."/>
            <person name="Salamov A."/>
            <person name="Andreopoulos B."/>
            <person name="Baker S."/>
            <person name="Barry K."/>
            <person name="Bills G."/>
            <person name="Bluhm B."/>
            <person name="Cannon C."/>
            <person name="Castanera R."/>
            <person name="Culley D."/>
            <person name="Daum C."/>
            <person name="Ezra D."/>
            <person name="Gonzalez J."/>
            <person name="Henrissat B."/>
            <person name="Kuo A."/>
            <person name="Liang C."/>
            <person name="Lipzen A."/>
            <person name="Lutzoni F."/>
            <person name="Magnuson J."/>
            <person name="Mondo S."/>
            <person name="Nolan M."/>
            <person name="Ohm R."/>
            <person name="Pangilinan J."/>
            <person name="Park H.-J."/>
            <person name="Ramirez L."/>
            <person name="Alfaro M."/>
            <person name="Sun H."/>
            <person name="Tritt A."/>
            <person name="Yoshinaga Y."/>
            <person name="Zwiers L.-H."/>
            <person name="Turgeon B."/>
            <person name="Goodwin S."/>
            <person name="Spatafora J."/>
            <person name="Crous P."/>
            <person name="Grigoriev I."/>
        </authorList>
    </citation>
    <scope>NUCLEOTIDE SEQUENCE</scope>
    <source>
        <strain evidence="3">CBS 480.64</strain>
    </source>
</reference>
<feature type="region of interest" description="Disordered" evidence="1">
    <location>
        <begin position="140"/>
        <end position="168"/>
    </location>
</feature>
<protein>
    <recommendedName>
        <fullName evidence="5">Mid2 domain-containing protein</fullName>
    </recommendedName>
</protein>
<evidence type="ECO:0000256" key="1">
    <source>
        <dbReference type="SAM" id="MobiDB-lite"/>
    </source>
</evidence>
<evidence type="ECO:0008006" key="5">
    <source>
        <dbReference type="Google" id="ProtNLM"/>
    </source>
</evidence>
<dbReference type="AlphaFoldDB" id="A0A6A7CAP1"/>
<organism evidence="3 4">
    <name type="scientific">Piedraia hortae CBS 480.64</name>
    <dbReference type="NCBI Taxonomy" id="1314780"/>
    <lineage>
        <taxon>Eukaryota</taxon>
        <taxon>Fungi</taxon>
        <taxon>Dikarya</taxon>
        <taxon>Ascomycota</taxon>
        <taxon>Pezizomycotina</taxon>
        <taxon>Dothideomycetes</taxon>
        <taxon>Dothideomycetidae</taxon>
        <taxon>Capnodiales</taxon>
        <taxon>Piedraiaceae</taxon>
        <taxon>Piedraia</taxon>
    </lineage>
</organism>
<sequence length="427" mass="45399">MDDAFSILASAYSEDVSPSGNALSVLLSAVPSNVASSFESEWGHSKTIAPATATSSMSQAWQSTSSPTPTSSSSSAQSTTSAPSTTSPASTQPPTSTPTHASNKGSMHEASIAGIATGVTAAVVILLLLALFCWRRRMKHRDRRTSTNETQDSITSGPIFPHGGLRSSKEKRNSQQTVLGVVEPNSPTTRLISPQRRSGPPLITPPTMGPDWPLIRPESTLYGGGNDSPAVDSPIYASSPVYSTHSPIFGGSIPARHSPSPILQPMNFSRSYSPLDRGRSASPGGTNTPSPGPLSGPNRWRTSNSHSASRPMSAIDEEEQPRWYGGPQRSWENTVRIIGPGGTVMNGVSNGGVGNGMPNGPGQPMQGIIGPRPYRPARTPSLNNSLLMMPQGGVQGIVAQHQQQQLMQQQYMQQQMLRSQYQHQQQQ</sequence>
<evidence type="ECO:0000313" key="4">
    <source>
        <dbReference type="Proteomes" id="UP000799421"/>
    </source>
</evidence>
<dbReference type="Proteomes" id="UP000799421">
    <property type="component" value="Unassembled WGS sequence"/>
</dbReference>
<feature type="compositionally biased region" description="Polar residues" evidence="1">
    <location>
        <begin position="147"/>
        <end position="156"/>
    </location>
</feature>
<feature type="region of interest" description="Disordered" evidence="1">
    <location>
        <begin position="185"/>
        <end position="212"/>
    </location>
</feature>
<feature type="region of interest" description="Disordered" evidence="1">
    <location>
        <begin position="51"/>
        <end position="105"/>
    </location>
</feature>
<accession>A0A6A7CAP1</accession>
<evidence type="ECO:0000313" key="3">
    <source>
        <dbReference type="EMBL" id="KAF2864282.1"/>
    </source>
</evidence>
<feature type="compositionally biased region" description="Low complexity" evidence="1">
    <location>
        <begin position="51"/>
        <end position="99"/>
    </location>
</feature>
<keyword evidence="4" id="KW-1185">Reference proteome</keyword>
<evidence type="ECO:0000256" key="2">
    <source>
        <dbReference type="SAM" id="Phobius"/>
    </source>
</evidence>